<gene>
    <name evidence="1" type="ORF">DCC35_12930</name>
</gene>
<dbReference type="AlphaFoldDB" id="A0A4D7JLR8"/>
<evidence type="ECO:0000313" key="2">
    <source>
        <dbReference type="Proteomes" id="UP000298616"/>
    </source>
</evidence>
<dbReference type="Proteomes" id="UP000298616">
    <property type="component" value="Chromosome"/>
</dbReference>
<protein>
    <submittedName>
        <fullName evidence="1">Uncharacterized protein</fullName>
    </submittedName>
</protein>
<dbReference type="PROSITE" id="PS51257">
    <property type="entry name" value="PROKAR_LIPOPROTEIN"/>
    <property type="match status" value="1"/>
</dbReference>
<keyword evidence="2" id="KW-1185">Reference proteome</keyword>
<reference evidence="1 2" key="1">
    <citation type="submission" date="2018-04" db="EMBL/GenBank/DDBJ databases">
        <title>Complete genome uncultured novel isolate.</title>
        <authorList>
            <person name="Merlino G."/>
        </authorList>
    </citation>
    <scope>NUCLEOTIDE SEQUENCE [LARGE SCALE GENOMIC DNA]</scope>
    <source>
        <strain evidence="2">R1DC9</strain>
    </source>
</reference>
<sequence>MKYILPALLLFTLFSCDDKEATPKYETQNYTILFGDKEAGYFNSSKTEDGKYNFVYEFNDRGRGPHLEETVILND</sequence>
<accession>A0A4D7JLR8</accession>
<organism evidence="1 2">
    <name type="scientific">Mangrovivirga cuniculi</name>
    <dbReference type="NCBI Taxonomy" id="2715131"/>
    <lineage>
        <taxon>Bacteria</taxon>
        <taxon>Pseudomonadati</taxon>
        <taxon>Bacteroidota</taxon>
        <taxon>Cytophagia</taxon>
        <taxon>Cytophagales</taxon>
        <taxon>Mangrovivirgaceae</taxon>
        <taxon>Mangrovivirga</taxon>
    </lineage>
</organism>
<proteinExistence type="predicted"/>
<evidence type="ECO:0000313" key="1">
    <source>
        <dbReference type="EMBL" id="QCK15587.1"/>
    </source>
</evidence>
<dbReference type="RefSeq" id="WP_137091182.1">
    <property type="nucleotide sequence ID" value="NZ_CP028923.1"/>
</dbReference>
<dbReference type="OrthoDB" id="9797498at2"/>
<dbReference type="EMBL" id="CP028923">
    <property type="protein sequence ID" value="QCK15587.1"/>
    <property type="molecule type" value="Genomic_DNA"/>
</dbReference>
<name>A0A4D7JLR8_9BACT</name>
<dbReference type="KEGG" id="fpf:DCC35_12930"/>